<proteinExistence type="predicted"/>
<evidence type="ECO:0000313" key="2">
    <source>
        <dbReference type="EMBL" id="QHU33964.1"/>
    </source>
</evidence>
<sequence length="513" mass="57347">MALSIKTNNSQSVHIGEGMQGWNGNQGMRNQIRAEHNGIFTTRRDNVSDTQQTSRDIQERERMIGDGYGASIVKSEQVRGNDRMRTIDYTGNSGVIGTGGGILSSTSGVGLPLGKVQTLASVDVSEGIAKENIRGTSGPLTRIPVYNVPNGITNTSQHAFADHTHRMIKGPDPSTLKSFLQVSVKPTATYKRRENSSNFDKSMGMVIKKHVNQPSASAGKRTDSRFEEYKHHTTINETTDSRLQVDITSGTVHRTREPTTHNIKQTAPQFTTDAFAVKTYKPKEPTTHNIQQIAPQFTTNAFAVKTYKPKEPTTHNIQQTAPQFTTEAFAVKTYKPKEPTIHDIKQTAPQFTTDAFAVKTYKPKEPTTHNIQQTAPQFTTEAFAVKTYKPKHEQEHKLQNLASKTLIENIKAVNSDSRVYKHQQHENDIGFSQTQPHAEIIPAVKIKRALYTPYKQDATLKPTRDTITGFIPSERIKHQISHQRQTIENKKQVRPSLHEYSARAAPVYPSTIN</sequence>
<feature type="region of interest" description="Disordered" evidence="1">
    <location>
        <begin position="1"/>
        <end position="26"/>
    </location>
</feature>
<evidence type="ECO:0000256" key="1">
    <source>
        <dbReference type="SAM" id="MobiDB-lite"/>
    </source>
</evidence>
<accession>A0A6C0LWM1</accession>
<feature type="compositionally biased region" description="Polar residues" evidence="1">
    <location>
        <begin position="1"/>
        <end position="13"/>
    </location>
</feature>
<protein>
    <submittedName>
        <fullName evidence="2">Uncharacterized protein</fullName>
    </submittedName>
</protein>
<name>A0A6C0LWM1_9ZZZZ</name>
<dbReference type="EMBL" id="MN740565">
    <property type="protein sequence ID" value="QHU33964.1"/>
    <property type="molecule type" value="Genomic_DNA"/>
</dbReference>
<reference evidence="2" key="1">
    <citation type="journal article" date="2020" name="Nature">
        <title>Giant virus diversity and host interactions through global metagenomics.</title>
        <authorList>
            <person name="Schulz F."/>
            <person name="Roux S."/>
            <person name="Paez-Espino D."/>
            <person name="Jungbluth S."/>
            <person name="Walsh D.A."/>
            <person name="Denef V.J."/>
            <person name="McMahon K.D."/>
            <person name="Konstantinidis K.T."/>
            <person name="Eloe-Fadrosh E.A."/>
            <person name="Kyrpides N.C."/>
            <person name="Woyke T."/>
        </authorList>
    </citation>
    <scope>NUCLEOTIDE SEQUENCE</scope>
    <source>
        <strain evidence="2">GVMAG-S-1016704-142</strain>
    </source>
</reference>
<dbReference type="AlphaFoldDB" id="A0A6C0LWM1"/>
<organism evidence="2">
    <name type="scientific">viral metagenome</name>
    <dbReference type="NCBI Taxonomy" id="1070528"/>
    <lineage>
        <taxon>unclassified sequences</taxon>
        <taxon>metagenomes</taxon>
        <taxon>organismal metagenomes</taxon>
    </lineage>
</organism>